<organism evidence="1 2">
    <name type="scientific">Catenisphaera adipataccumulans</name>
    <dbReference type="NCBI Taxonomy" id="700500"/>
    <lineage>
        <taxon>Bacteria</taxon>
        <taxon>Bacillati</taxon>
        <taxon>Bacillota</taxon>
        <taxon>Erysipelotrichia</taxon>
        <taxon>Erysipelotrichales</taxon>
        <taxon>Erysipelotrichaceae</taxon>
        <taxon>Catenisphaera</taxon>
    </lineage>
</organism>
<name>A0A7W8CXU9_9FIRM</name>
<dbReference type="RefSeq" id="WP_183328909.1">
    <property type="nucleotide sequence ID" value="NZ_JACHHK010000006.1"/>
</dbReference>
<keyword evidence="2" id="KW-1185">Reference proteome</keyword>
<proteinExistence type="predicted"/>
<evidence type="ECO:0000313" key="2">
    <source>
        <dbReference type="Proteomes" id="UP000539953"/>
    </source>
</evidence>
<accession>A0A7W8CXU9</accession>
<dbReference type="EMBL" id="JACHHK010000006">
    <property type="protein sequence ID" value="MBB5183612.1"/>
    <property type="molecule type" value="Genomic_DNA"/>
</dbReference>
<evidence type="ECO:0000313" key="1">
    <source>
        <dbReference type="EMBL" id="MBB5183612.1"/>
    </source>
</evidence>
<protein>
    <submittedName>
        <fullName evidence="1">Uncharacterized protein</fullName>
    </submittedName>
</protein>
<reference evidence="1 2" key="1">
    <citation type="submission" date="2020-08" db="EMBL/GenBank/DDBJ databases">
        <title>Genomic Encyclopedia of Type Strains, Phase IV (KMG-IV): sequencing the most valuable type-strain genomes for metagenomic binning, comparative biology and taxonomic classification.</title>
        <authorList>
            <person name="Goeker M."/>
        </authorList>
    </citation>
    <scope>NUCLEOTIDE SEQUENCE [LARGE SCALE GENOMIC DNA]</scope>
    <source>
        <strain evidence="1 2">DSM 25799</strain>
    </source>
</reference>
<dbReference type="Proteomes" id="UP000539953">
    <property type="component" value="Unassembled WGS sequence"/>
</dbReference>
<dbReference type="SUPFAM" id="SSF116965">
    <property type="entry name" value="Hypothetical protein MPN330"/>
    <property type="match status" value="1"/>
</dbReference>
<comment type="caution">
    <text evidence="1">The sequence shown here is derived from an EMBL/GenBank/DDBJ whole genome shotgun (WGS) entry which is preliminary data.</text>
</comment>
<sequence length="242" mass="28388">MNPYYTSLIQEIDRQIEQKKYDRALEMIQAEQDLPYVPQDAADALEERRKDCIANFDPPHKDPDLESLIHGNVHQQEYAVTLMKSVNLRQYEQEVQYLLDSEVLTDEIKGELIEELMEQRIDHSFTMKKSGLDVTFVPDLIPSAEEDETLVQTNRIFEEWFGNDNPTFERFCKRLLEQERLENRPFDFTDVEPLSIAAAIVRLVAESFGQSEEYAAFLKIHQLQNIVEQPLLIERRGDNHEK</sequence>
<dbReference type="AlphaFoldDB" id="A0A7W8CXU9"/>
<gene>
    <name evidence="1" type="ORF">HNQ47_001647</name>
</gene>